<name>A0ABP1G275_9CHLO</name>
<keyword evidence="2" id="KW-1185">Reference proteome</keyword>
<protein>
    <submittedName>
        <fullName evidence="1">G8137 protein</fullName>
    </submittedName>
</protein>
<organism evidence="1 2">
    <name type="scientific">Coccomyxa viridis</name>
    <dbReference type="NCBI Taxonomy" id="1274662"/>
    <lineage>
        <taxon>Eukaryota</taxon>
        <taxon>Viridiplantae</taxon>
        <taxon>Chlorophyta</taxon>
        <taxon>core chlorophytes</taxon>
        <taxon>Trebouxiophyceae</taxon>
        <taxon>Trebouxiophyceae incertae sedis</taxon>
        <taxon>Coccomyxaceae</taxon>
        <taxon>Coccomyxa</taxon>
    </lineage>
</organism>
<sequence length="146" mass="15929">MRTKFQCAKKVPNRTLRLPDSKLTDVREAPSKRAPTRARTGSRWKRAKYVSWVHGKTPGRLPSTAQNISATFRVNATDGSTNMISTTTIPCTGTAIDQGMNLTGTALLGPTDYVNLFMYYAGTGTCTTDNNNGLSSFYASLIQRTA</sequence>
<dbReference type="Proteomes" id="UP001497392">
    <property type="component" value="Unassembled WGS sequence"/>
</dbReference>
<evidence type="ECO:0000313" key="1">
    <source>
        <dbReference type="EMBL" id="CAL5225334.1"/>
    </source>
</evidence>
<dbReference type="EMBL" id="CAXHTA020000012">
    <property type="protein sequence ID" value="CAL5225334.1"/>
    <property type="molecule type" value="Genomic_DNA"/>
</dbReference>
<accession>A0ABP1G275</accession>
<evidence type="ECO:0000313" key="2">
    <source>
        <dbReference type="Proteomes" id="UP001497392"/>
    </source>
</evidence>
<gene>
    <name evidence="1" type="primary">g8137</name>
    <name evidence="1" type="ORF">VP750_LOCUS6993</name>
</gene>
<reference evidence="1 2" key="1">
    <citation type="submission" date="2024-06" db="EMBL/GenBank/DDBJ databases">
        <authorList>
            <person name="Kraege A."/>
            <person name="Thomma B."/>
        </authorList>
    </citation>
    <scope>NUCLEOTIDE SEQUENCE [LARGE SCALE GENOMIC DNA]</scope>
</reference>
<comment type="caution">
    <text evidence="1">The sequence shown here is derived from an EMBL/GenBank/DDBJ whole genome shotgun (WGS) entry which is preliminary data.</text>
</comment>
<proteinExistence type="predicted"/>